<feature type="transmembrane region" description="Helical" evidence="1">
    <location>
        <begin position="187"/>
        <end position="207"/>
    </location>
</feature>
<reference evidence="2 3" key="1">
    <citation type="journal article" date="2014" name="Genome Biol. Evol.">
        <title>The genome of the myxosporean Thelohanellus kitauei shows adaptations to nutrient acquisition within its fish host.</title>
        <authorList>
            <person name="Yang Y."/>
            <person name="Xiong J."/>
            <person name="Zhou Z."/>
            <person name="Huo F."/>
            <person name="Miao W."/>
            <person name="Ran C."/>
            <person name="Liu Y."/>
            <person name="Zhang J."/>
            <person name="Feng J."/>
            <person name="Wang M."/>
            <person name="Wang M."/>
            <person name="Wang L."/>
            <person name="Yao B."/>
        </authorList>
    </citation>
    <scope>NUCLEOTIDE SEQUENCE [LARGE SCALE GENOMIC DNA]</scope>
    <source>
        <strain evidence="2">Wuqing</strain>
    </source>
</reference>
<accession>A0A0C2N3N6</accession>
<gene>
    <name evidence="2" type="ORF">RF11_06930</name>
</gene>
<organism evidence="2 3">
    <name type="scientific">Thelohanellus kitauei</name>
    <name type="common">Myxosporean</name>
    <dbReference type="NCBI Taxonomy" id="669202"/>
    <lineage>
        <taxon>Eukaryota</taxon>
        <taxon>Metazoa</taxon>
        <taxon>Cnidaria</taxon>
        <taxon>Myxozoa</taxon>
        <taxon>Myxosporea</taxon>
        <taxon>Bivalvulida</taxon>
        <taxon>Platysporina</taxon>
        <taxon>Myxobolidae</taxon>
        <taxon>Thelohanellus</taxon>
    </lineage>
</organism>
<feature type="transmembrane region" description="Helical" evidence="1">
    <location>
        <begin position="105"/>
        <end position="126"/>
    </location>
</feature>
<feature type="transmembrane region" description="Helical" evidence="1">
    <location>
        <begin position="133"/>
        <end position="150"/>
    </location>
</feature>
<keyword evidence="1" id="KW-0812">Transmembrane</keyword>
<keyword evidence="1" id="KW-0472">Membrane</keyword>
<evidence type="ECO:0000313" key="2">
    <source>
        <dbReference type="EMBL" id="KII68492.1"/>
    </source>
</evidence>
<evidence type="ECO:0000313" key="3">
    <source>
        <dbReference type="Proteomes" id="UP000031668"/>
    </source>
</evidence>
<keyword evidence="3" id="KW-1185">Reference proteome</keyword>
<sequence length="215" mass="24354">MRPPNNLYLNASEQRLLTFINDNIHHTLYYLIMPAFKVIFVIVDVLALGSSAVLILGSIIPFMYVVLTNQPPRYDSAFFGPFSWYHSGKLESKENITVFFRFIQVMYAVSLVSSFLGSVAAIFGYLNEKFQKRVGYFVIVCSVPLGLFSISYTIHYIYTLSQASFISILVAFTTLKTYSDTLATPRFMLSVWSMTIVFVALGILVLVHKFDNDGN</sequence>
<feature type="transmembrane region" description="Helical" evidence="1">
    <location>
        <begin position="38"/>
        <end position="64"/>
    </location>
</feature>
<keyword evidence="1" id="KW-1133">Transmembrane helix</keyword>
<dbReference type="EMBL" id="JWZT01002856">
    <property type="protein sequence ID" value="KII68492.1"/>
    <property type="molecule type" value="Genomic_DNA"/>
</dbReference>
<dbReference type="AlphaFoldDB" id="A0A0C2N3N6"/>
<comment type="caution">
    <text evidence="2">The sequence shown here is derived from an EMBL/GenBank/DDBJ whole genome shotgun (WGS) entry which is preliminary data.</text>
</comment>
<name>A0A0C2N3N6_THEKT</name>
<evidence type="ECO:0000256" key="1">
    <source>
        <dbReference type="SAM" id="Phobius"/>
    </source>
</evidence>
<protein>
    <submittedName>
        <fullName evidence="2">Uncharacterized protein</fullName>
    </submittedName>
</protein>
<dbReference type="Proteomes" id="UP000031668">
    <property type="component" value="Unassembled WGS sequence"/>
</dbReference>
<proteinExistence type="predicted"/>